<comment type="caution">
    <text evidence="1">The sequence shown here is derived from an EMBL/GenBank/DDBJ whole genome shotgun (WGS) entry which is preliminary data.</text>
</comment>
<gene>
    <name evidence="1" type="ORF">EV420DRAFT_814572</name>
</gene>
<dbReference type="EMBL" id="JAUEPS010000004">
    <property type="protein sequence ID" value="KAK0466184.1"/>
    <property type="molecule type" value="Genomic_DNA"/>
</dbReference>
<dbReference type="Proteomes" id="UP001175211">
    <property type="component" value="Unassembled WGS sequence"/>
</dbReference>
<evidence type="ECO:0000313" key="2">
    <source>
        <dbReference type="Proteomes" id="UP001175211"/>
    </source>
</evidence>
<name>A0AA39TXN8_ARMTA</name>
<protein>
    <submittedName>
        <fullName evidence="1">Uncharacterized protein</fullName>
    </submittedName>
</protein>
<keyword evidence="2" id="KW-1185">Reference proteome</keyword>
<accession>A0AA39TXN8</accession>
<evidence type="ECO:0000313" key="1">
    <source>
        <dbReference type="EMBL" id="KAK0466184.1"/>
    </source>
</evidence>
<dbReference type="AlphaFoldDB" id="A0AA39TXN8"/>
<dbReference type="RefSeq" id="XP_060337011.1">
    <property type="nucleotide sequence ID" value="XM_060483569.1"/>
</dbReference>
<reference evidence="1" key="1">
    <citation type="submission" date="2023-06" db="EMBL/GenBank/DDBJ databases">
        <authorList>
            <consortium name="Lawrence Berkeley National Laboratory"/>
            <person name="Ahrendt S."/>
            <person name="Sahu N."/>
            <person name="Indic B."/>
            <person name="Wong-Bajracharya J."/>
            <person name="Merenyi Z."/>
            <person name="Ke H.-M."/>
            <person name="Monk M."/>
            <person name="Kocsube S."/>
            <person name="Drula E."/>
            <person name="Lipzen A."/>
            <person name="Balint B."/>
            <person name="Henrissat B."/>
            <person name="Andreopoulos B."/>
            <person name="Martin F.M."/>
            <person name="Harder C.B."/>
            <person name="Rigling D."/>
            <person name="Ford K.L."/>
            <person name="Foster G.D."/>
            <person name="Pangilinan J."/>
            <person name="Papanicolaou A."/>
            <person name="Barry K."/>
            <person name="LaButti K."/>
            <person name="Viragh M."/>
            <person name="Koriabine M."/>
            <person name="Yan M."/>
            <person name="Riley R."/>
            <person name="Champramary S."/>
            <person name="Plett K.L."/>
            <person name="Tsai I.J."/>
            <person name="Slot J."/>
            <person name="Sipos G."/>
            <person name="Plett J."/>
            <person name="Nagy L.G."/>
            <person name="Grigoriev I.V."/>
        </authorList>
    </citation>
    <scope>NUCLEOTIDE SEQUENCE</scope>
    <source>
        <strain evidence="1">CCBAS 213</strain>
    </source>
</reference>
<dbReference type="GeneID" id="85367117"/>
<sequence>MPIKKVLISQDCLLITRLPEEPHETKRHIAENIEHVTEENEQYIRSYHPAFEDANSVIVYCNPSSINESVWMIHPTIAQTNAFLLDNLSVAGREVHPFEYIPPWPPRMVIYPRHIEDPLRGKSLNPRVPLSDDDLSVLRQWWPNIIGVRMYVCGVISLLLHQWADWRQVAAYGWSWTIGGLRAQIESVQAIEPSVDRTPYGLQDGTRRYSQTGTKQIGSTGLRIRGRFGPDKSTVSDAITTNTHSFVYTPCGMSMHSSLTDVPIREILFDIVHDIIMLVKYRIAATKTYRTLCDSPPVFRALTRVVGDTSPLEKEVRMGSRKVGKITKCYDFPSFVFMYPFGYRHDLSLITDAALPQVTVPPGLPIITGFEPTFDAALRPGCPLFTARYCLDTQTAEQPVPVQAVATQYTWEPEPGSSAISRCLLWRSSNQSDTTGSVLCLGSPGDHETRAVVFQNFEAKIRHTQMATTSVKSYSKYKGGFALPKEVLESEVVMQRLRT</sequence>
<organism evidence="1 2">
    <name type="scientific">Armillaria tabescens</name>
    <name type="common">Ringless honey mushroom</name>
    <name type="synonym">Agaricus tabescens</name>
    <dbReference type="NCBI Taxonomy" id="1929756"/>
    <lineage>
        <taxon>Eukaryota</taxon>
        <taxon>Fungi</taxon>
        <taxon>Dikarya</taxon>
        <taxon>Basidiomycota</taxon>
        <taxon>Agaricomycotina</taxon>
        <taxon>Agaricomycetes</taxon>
        <taxon>Agaricomycetidae</taxon>
        <taxon>Agaricales</taxon>
        <taxon>Marasmiineae</taxon>
        <taxon>Physalacriaceae</taxon>
        <taxon>Desarmillaria</taxon>
    </lineage>
</organism>
<proteinExistence type="predicted"/>